<dbReference type="PATRIC" id="fig|1177154.3.peg.2108"/>
<keyword evidence="1" id="KW-1133">Transmembrane helix</keyword>
<evidence type="ECO:0000313" key="3">
    <source>
        <dbReference type="Proteomes" id="UP000029444"/>
    </source>
</evidence>
<name>A0A095SJG0_9GAMM</name>
<evidence type="ECO:0000256" key="1">
    <source>
        <dbReference type="SAM" id="Phobius"/>
    </source>
</evidence>
<proteinExistence type="predicted"/>
<accession>A0A095SJG0</accession>
<dbReference type="EMBL" id="ARXV01000007">
    <property type="protein sequence ID" value="KGD64707.1"/>
    <property type="molecule type" value="Genomic_DNA"/>
</dbReference>
<keyword evidence="1" id="KW-0472">Membrane</keyword>
<feature type="transmembrane region" description="Helical" evidence="1">
    <location>
        <begin position="32"/>
        <end position="50"/>
    </location>
</feature>
<keyword evidence="3" id="KW-1185">Reference proteome</keyword>
<evidence type="ECO:0000313" key="2">
    <source>
        <dbReference type="EMBL" id="KGD64707.1"/>
    </source>
</evidence>
<dbReference type="STRING" id="1177154.Y5S_02073"/>
<reference evidence="2 3" key="1">
    <citation type="submission" date="2012-09" db="EMBL/GenBank/DDBJ databases">
        <title>Genome Sequence of alkane-degrading Bacterium Alcanivorax sp. 19-m-6.</title>
        <authorList>
            <person name="Lai Q."/>
            <person name="Shao Z."/>
        </authorList>
    </citation>
    <scope>NUCLEOTIDE SEQUENCE [LARGE SCALE GENOMIC DNA]</scope>
    <source>
        <strain evidence="2 3">19-m-6</strain>
    </source>
</reference>
<dbReference type="AlphaFoldDB" id="A0A095SJG0"/>
<organism evidence="2 3">
    <name type="scientific">Alcanivorax nanhaiticus</name>
    <dbReference type="NCBI Taxonomy" id="1177154"/>
    <lineage>
        <taxon>Bacteria</taxon>
        <taxon>Pseudomonadati</taxon>
        <taxon>Pseudomonadota</taxon>
        <taxon>Gammaproteobacteria</taxon>
        <taxon>Oceanospirillales</taxon>
        <taxon>Alcanivoracaceae</taxon>
        <taxon>Alcanivorax</taxon>
    </lineage>
</organism>
<keyword evidence="1" id="KW-0812">Transmembrane</keyword>
<comment type="caution">
    <text evidence="2">The sequence shown here is derived from an EMBL/GenBank/DDBJ whole genome shotgun (WGS) entry which is preliminary data.</text>
</comment>
<dbReference type="Proteomes" id="UP000029444">
    <property type="component" value="Unassembled WGS sequence"/>
</dbReference>
<feature type="transmembrane region" description="Helical" evidence="1">
    <location>
        <begin position="57"/>
        <end position="75"/>
    </location>
</feature>
<dbReference type="RefSeq" id="WP_035232813.1">
    <property type="nucleotide sequence ID" value="NZ_ARXV01000007.1"/>
</dbReference>
<sequence>MRVLAVVLLSLPLSVMLVGLLAAALPVPWSSWLVLMLLLVVALWMVLGLLSTLSERAWPVMAGLVAGNGVAALLLQTTSLYGGGS</sequence>
<gene>
    <name evidence="2" type="ORF">Y5S_02073</name>
</gene>
<protein>
    <submittedName>
        <fullName evidence="2">Uncharacterized protein</fullName>
    </submittedName>
</protein>